<feature type="non-terminal residue" evidence="2">
    <location>
        <position position="1"/>
    </location>
</feature>
<dbReference type="AlphaFoldDB" id="A0A6B2PVR2"/>
<reference evidence="2" key="1">
    <citation type="submission" date="2020-02" db="EMBL/GenBank/DDBJ databases">
        <title>Whole genome shot-gun sequencing of clinical Carbapenem resistant A. baumannii.</title>
        <authorList>
            <person name="Veeraraghavan B."/>
            <person name="Mathur P."/>
            <person name="Vijayakumar S."/>
            <person name="Vasudevan K."/>
            <person name="Lincy M."/>
            <person name="Kirubananthan A."/>
        </authorList>
    </citation>
    <scope>NUCLEOTIDE SEQUENCE</scope>
    <source>
        <strain evidence="2">SP2442</strain>
    </source>
</reference>
<comment type="caution">
    <text evidence="2">The sequence shown here is derived from an EMBL/GenBank/DDBJ whole genome shotgun (WGS) entry which is preliminary data.</text>
</comment>
<dbReference type="EMBL" id="JAAGTG010000026">
    <property type="protein sequence ID" value="NDX15920.1"/>
    <property type="molecule type" value="Genomic_DNA"/>
</dbReference>
<feature type="transmembrane region" description="Helical" evidence="1">
    <location>
        <begin position="6"/>
        <end position="23"/>
    </location>
</feature>
<accession>A0A6B2PVR2</accession>
<sequence>IFTSSLTLSLILFSLVLMGNYAIKGPFWALVSERLPPTLVAVGIAAVNTIAHIGTGLMNSIMGIVKDYSGSFPISLLPLCMLTFTGAMIALYLGRKPTLPKAQKVQKLV</sequence>
<dbReference type="InterPro" id="IPR036259">
    <property type="entry name" value="MFS_trans_sf"/>
</dbReference>
<organism evidence="2">
    <name type="scientific">Acinetobacter baumannii</name>
    <dbReference type="NCBI Taxonomy" id="470"/>
    <lineage>
        <taxon>Bacteria</taxon>
        <taxon>Pseudomonadati</taxon>
        <taxon>Pseudomonadota</taxon>
        <taxon>Gammaproteobacteria</taxon>
        <taxon>Moraxellales</taxon>
        <taxon>Moraxellaceae</taxon>
        <taxon>Acinetobacter</taxon>
        <taxon>Acinetobacter calcoaceticus/baumannii complex</taxon>
    </lineage>
</organism>
<keyword evidence="1" id="KW-0472">Membrane</keyword>
<dbReference type="SUPFAM" id="SSF103473">
    <property type="entry name" value="MFS general substrate transporter"/>
    <property type="match status" value="1"/>
</dbReference>
<gene>
    <name evidence="2" type="ORF">G3N07_14990</name>
</gene>
<feature type="transmembrane region" description="Helical" evidence="1">
    <location>
        <begin position="35"/>
        <end position="54"/>
    </location>
</feature>
<keyword evidence="1" id="KW-0812">Transmembrane</keyword>
<keyword evidence="1" id="KW-1133">Transmembrane helix</keyword>
<protein>
    <submittedName>
        <fullName evidence="2">MFS transporter</fullName>
    </submittedName>
</protein>
<proteinExistence type="predicted"/>
<feature type="transmembrane region" description="Helical" evidence="1">
    <location>
        <begin position="74"/>
        <end position="94"/>
    </location>
</feature>
<dbReference type="Gene3D" id="1.20.1250.20">
    <property type="entry name" value="MFS general substrate transporter like domains"/>
    <property type="match status" value="1"/>
</dbReference>
<evidence type="ECO:0000256" key="1">
    <source>
        <dbReference type="SAM" id="Phobius"/>
    </source>
</evidence>
<evidence type="ECO:0000313" key="2">
    <source>
        <dbReference type="EMBL" id="NDX15920.1"/>
    </source>
</evidence>
<name>A0A6B2PVR2_ACIBA</name>